<keyword evidence="1" id="KW-0812">Transmembrane</keyword>
<gene>
    <name evidence="4" type="ORF">SAMN02927921_02556</name>
</gene>
<feature type="domain" description="Protein FecR C-terminal" evidence="3">
    <location>
        <begin position="317"/>
        <end position="386"/>
    </location>
</feature>
<organism evidence="4 5">
    <name type="scientific">Sinomicrobium oceani</name>
    <dbReference type="NCBI Taxonomy" id="1150368"/>
    <lineage>
        <taxon>Bacteria</taxon>
        <taxon>Pseudomonadati</taxon>
        <taxon>Bacteroidota</taxon>
        <taxon>Flavobacteriia</taxon>
        <taxon>Flavobacteriales</taxon>
        <taxon>Flavobacteriaceae</taxon>
        <taxon>Sinomicrobium</taxon>
    </lineage>
</organism>
<dbReference type="OrthoDB" id="649666at2"/>
<dbReference type="STRING" id="1150368.SAMN02927921_02556"/>
<evidence type="ECO:0000259" key="3">
    <source>
        <dbReference type="Pfam" id="PF16344"/>
    </source>
</evidence>
<dbReference type="InterPro" id="IPR006860">
    <property type="entry name" value="FecR"/>
</dbReference>
<dbReference type="PANTHER" id="PTHR30273:SF2">
    <property type="entry name" value="PROTEIN FECR"/>
    <property type="match status" value="1"/>
</dbReference>
<sequence length="387" mass="44074">MAIQALRLIVKYFTRQASLSELDKLSEKMKDPHTREEFENYAKINFIIDYNIKKFNTAKSREQLLAFIDREKQASRLRRAVHLMKYAAVLLLFCGGAYLVYEGFYEKTSGSITTTTIEVSNIKPGSDKAILTLQDGSHVDLTTENITTATLKNNGKTLSYNDRYADDTTPVYNYITIPRGGQFQIKLSDGTRVWLNSETKLKYPEAFIKGETRSVELLYGEAYFDVAPASRHTGTKFRVIHPSQEIEVLGTEFNVRAYRDESHIATTLVAGKVAISTGDIHYILSPNEKASLDLRDHKMDISVTDVSDEISWKKGIFSFTGMSLEAIAKVLNRWYDIQIIFTNPELRNVKFNGMISKKENIEEILNLIVSTNSINAYEIKNKHVYIK</sequence>
<name>A0A1K1QGY1_9FLAO</name>
<protein>
    <submittedName>
        <fullName evidence="4">FecR family protein</fullName>
    </submittedName>
</protein>
<evidence type="ECO:0000313" key="4">
    <source>
        <dbReference type="EMBL" id="SFW59186.1"/>
    </source>
</evidence>
<dbReference type="PANTHER" id="PTHR30273">
    <property type="entry name" value="PERIPLASMIC SIGNAL SENSOR AND SIGMA FACTOR ACTIVATOR FECR-RELATED"/>
    <property type="match status" value="1"/>
</dbReference>
<dbReference type="Gene3D" id="3.55.50.30">
    <property type="match status" value="1"/>
</dbReference>
<feature type="domain" description="FecR protein" evidence="2">
    <location>
        <begin position="175"/>
        <end position="273"/>
    </location>
</feature>
<evidence type="ECO:0000256" key="1">
    <source>
        <dbReference type="SAM" id="Phobius"/>
    </source>
</evidence>
<dbReference type="AlphaFoldDB" id="A0A1K1QGY1"/>
<keyword evidence="5" id="KW-1185">Reference proteome</keyword>
<proteinExistence type="predicted"/>
<dbReference type="RefSeq" id="WP_072317772.1">
    <property type="nucleotide sequence ID" value="NZ_FPJE01000013.1"/>
</dbReference>
<dbReference type="Pfam" id="PF16344">
    <property type="entry name" value="FecR_C"/>
    <property type="match status" value="1"/>
</dbReference>
<dbReference type="InterPro" id="IPR012373">
    <property type="entry name" value="Ferrdict_sens_TM"/>
</dbReference>
<dbReference type="Pfam" id="PF04773">
    <property type="entry name" value="FecR"/>
    <property type="match status" value="1"/>
</dbReference>
<evidence type="ECO:0000313" key="5">
    <source>
        <dbReference type="Proteomes" id="UP000182248"/>
    </source>
</evidence>
<dbReference type="GO" id="GO:0016989">
    <property type="term" value="F:sigma factor antagonist activity"/>
    <property type="evidence" value="ECO:0007669"/>
    <property type="project" value="TreeGrafter"/>
</dbReference>
<accession>A0A1K1QGY1</accession>
<dbReference type="Gene3D" id="2.60.120.1440">
    <property type="match status" value="1"/>
</dbReference>
<dbReference type="Proteomes" id="UP000182248">
    <property type="component" value="Unassembled WGS sequence"/>
</dbReference>
<keyword evidence="1" id="KW-1133">Transmembrane helix</keyword>
<evidence type="ECO:0000259" key="2">
    <source>
        <dbReference type="Pfam" id="PF04773"/>
    </source>
</evidence>
<dbReference type="InterPro" id="IPR032508">
    <property type="entry name" value="FecR_C"/>
</dbReference>
<keyword evidence="1" id="KW-0472">Membrane</keyword>
<feature type="transmembrane region" description="Helical" evidence="1">
    <location>
        <begin position="83"/>
        <end position="101"/>
    </location>
</feature>
<reference evidence="4 5" key="1">
    <citation type="submission" date="2016-11" db="EMBL/GenBank/DDBJ databases">
        <authorList>
            <person name="Jaros S."/>
            <person name="Januszkiewicz K."/>
            <person name="Wedrychowicz H."/>
        </authorList>
    </citation>
    <scope>NUCLEOTIDE SEQUENCE [LARGE SCALE GENOMIC DNA]</scope>
    <source>
        <strain evidence="4 5">CGMCC 1.12145</strain>
    </source>
</reference>
<dbReference type="EMBL" id="FPJE01000013">
    <property type="protein sequence ID" value="SFW59186.1"/>
    <property type="molecule type" value="Genomic_DNA"/>
</dbReference>